<keyword evidence="3" id="KW-1185">Reference proteome</keyword>
<dbReference type="Proteomes" id="UP000195913">
    <property type="component" value="Unassembled WGS sequence"/>
</dbReference>
<organism evidence="2 3">
    <name type="scientific">Arthrobacter rhombi</name>
    <dbReference type="NCBI Taxonomy" id="71253"/>
    <lineage>
        <taxon>Bacteria</taxon>
        <taxon>Bacillati</taxon>
        <taxon>Actinomycetota</taxon>
        <taxon>Actinomycetes</taxon>
        <taxon>Micrococcales</taxon>
        <taxon>Micrococcaceae</taxon>
        <taxon>Arthrobacter</taxon>
    </lineage>
</organism>
<keyword evidence="1" id="KW-0472">Membrane</keyword>
<evidence type="ECO:0000313" key="2">
    <source>
        <dbReference type="EMBL" id="SJM48090.1"/>
    </source>
</evidence>
<dbReference type="EMBL" id="FUHW01000006">
    <property type="protein sequence ID" value="SJM48090.1"/>
    <property type="molecule type" value="Genomic_DNA"/>
</dbReference>
<dbReference type="AlphaFoldDB" id="A0A1R4EWQ7"/>
<feature type="transmembrane region" description="Helical" evidence="1">
    <location>
        <begin position="95"/>
        <end position="119"/>
    </location>
</feature>
<proteinExistence type="predicted"/>
<protein>
    <submittedName>
        <fullName evidence="2">Uncharacterized protein</fullName>
    </submittedName>
</protein>
<accession>A0A1R4EWQ7</accession>
<evidence type="ECO:0000256" key="1">
    <source>
        <dbReference type="SAM" id="Phobius"/>
    </source>
</evidence>
<name>A0A1R4EWQ7_9MICC</name>
<evidence type="ECO:0000313" key="3">
    <source>
        <dbReference type="Proteomes" id="UP000195913"/>
    </source>
</evidence>
<keyword evidence="1" id="KW-0812">Transmembrane</keyword>
<sequence length="136" mass="14972">MSVAPDRQQRAANKTMPLGEDILLARHGDRIIQLRQDRKHDLTIARLHDGHTDWAANTLAGMSERIPESPAMWMGRLADDFKADKLPMPSGEVRFLAKLGVIWGGLSLVLSAGILWLTYQSANPELMHSMMGAAGS</sequence>
<reference evidence="2 3" key="1">
    <citation type="submission" date="2017-02" db="EMBL/GenBank/DDBJ databases">
        <authorList>
            <person name="Peterson S.W."/>
        </authorList>
    </citation>
    <scope>NUCLEOTIDE SEQUENCE [LARGE SCALE GENOMIC DNA]</scope>
    <source>
        <strain evidence="2 3">B Ar 00.02</strain>
    </source>
</reference>
<gene>
    <name evidence="2" type="ORF">FM101_01155</name>
</gene>
<keyword evidence="1" id="KW-1133">Transmembrane helix</keyword>
<dbReference type="RefSeq" id="WP_143269154.1">
    <property type="nucleotide sequence ID" value="NZ_FUHW01000006.1"/>
</dbReference>